<dbReference type="EMBL" id="LGAP01000001">
    <property type="protein sequence ID" value="KOF22354.1"/>
    <property type="molecule type" value="Genomic_DNA"/>
</dbReference>
<keyword evidence="1" id="KW-0051">Antiviral defense</keyword>
<dbReference type="RefSeq" id="WP_053247152.1">
    <property type="nucleotide sequence ID" value="NZ_LGAP01000001.1"/>
</dbReference>
<dbReference type="CDD" id="cd05400">
    <property type="entry name" value="NT_2-5OAS_ClassI-CCAase"/>
    <property type="match status" value="1"/>
</dbReference>
<dbReference type="Pfam" id="PF18134">
    <property type="entry name" value="AGS_C"/>
    <property type="match status" value="1"/>
</dbReference>
<reference evidence="4" key="1">
    <citation type="submission" date="2015-07" db="EMBL/GenBank/DDBJ databases">
        <title>Whole genome sequence of an Ensifer adhaerens strain isolated from a cave pool in the Wind Cave National Park.</title>
        <authorList>
            <person name="Eng W.W.H."/>
            <person name="Gan H.M."/>
            <person name="Barton H.A."/>
            <person name="Savka M.A."/>
        </authorList>
    </citation>
    <scope>NUCLEOTIDE SEQUENCE [LARGE SCALE GENOMIC DNA]</scope>
    <source>
        <strain evidence="4">SD006</strain>
    </source>
</reference>
<dbReference type="GO" id="GO:0016779">
    <property type="term" value="F:nucleotidyltransferase activity"/>
    <property type="evidence" value="ECO:0007669"/>
    <property type="project" value="InterPro"/>
</dbReference>
<dbReference type="InterPro" id="IPR006116">
    <property type="entry name" value="NT_2-5OAS_ClassI-CCAase"/>
</dbReference>
<protein>
    <recommendedName>
        <fullName evidence="2">Adenylyl/Guanylyl and SMODS C-terminal sensor domain-containing protein</fullName>
    </recommendedName>
</protein>
<evidence type="ECO:0000313" key="4">
    <source>
        <dbReference type="Proteomes" id="UP000037425"/>
    </source>
</evidence>
<dbReference type="Proteomes" id="UP000037425">
    <property type="component" value="Unassembled WGS sequence"/>
</dbReference>
<dbReference type="AlphaFoldDB" id="A0A0L8C6E1"/>
<evidence type="ECO:0000256" key="1">
    <source>
        <dbReference type="ARBA" id="ARBA00023118"/>
    </source>
</evidence>
<dbReference type="SUPFAM" id="SSF81301">
    <property type="entry name" value="Nucleotidyltransferase"/>
    <property type="match status" value="1"/>
</dbReference>
<proteinExistence type="predicted"/>
<dbReference type="Pfam" id="PF18144">
    <property type="entry name" value="SMODS"/>
    <property type="match status" value="1"/>
</dbReference>
<evidence type="ECO:0000313" key="3">
    <source>
        <dbReference type="EMBL" id="KOF22354.1"/>
    </source>
</evidence>
<sequence>MKLVSDFKDFLEDTVNLNQTRIDLLSARVDAIKDFLRASDWDPQILRFIEQGSWAHDTIIRPVDKGEFDADLLVKVKPVDGWSAAQYVKELGRVFRDSKRYGEMTVVYDYCVTITYADDCKIDIAPLVTDREYQGTLEVCNKRADEFEESQPIEYTRWIKEKNGYSGNNSFRKATRLIKYIRDIKKRFSCQSVLLTTLIGHRIEWWDKDTTAFADTPSALQTIMGRLDDWLQERPEKPKVENPSLKSQDFADLWNDTQYANFRNFVHKYRTWIDDAIEAPNRAESIEKWCRVFGDDFAKGENVKKAEASVTDRARVLLMDTAAHLDGLVDTVIDYGVGILPSIFNKPPHQQAPPWPMAETVSRNVQVFAEHSGTKLKGRGHRISSGEALAPKGGLWFDVRINKFQAVPSDCYVRWRITNTGAAAMAQKCGRGGFEKPTEGDRRWEGLQYRGVHMAEAFIIRRRDDRVVGQSDPFYVVIK</sequence>
<evidence type="ECO:0000259" key="2">
    <source>
        <dbReference type="Pfam" id="PF18134"/>
    </source>
</evidence>
<name>A0A0L8C6E1_ENSAD</name>
<comment type="caution">
    <text evidence="3">The sequence shown here is derived from an EMBL/GenBank/DDBJ whole genome shotgun (WGS) entry which is preliminary data.</text>
</comment>
<feature type="domain" description="Adenylyl/Guanylyl and SMODS C-terminal sensor" evidence="2">
    <location>
        <begin position="348"/>
        <end position="479"/>
    </location>
</feature>
<accession>A0A0L8C6E1</accession>
<organism evidence="3 4">
    <name type="scientific">Ensifer adhaerens</name>
    <name type="common">Sinorhizobium morelense</name>
    <dbReference type="NCBI Taxonomy" id="106592"/>
    <lineage>
        <taxon>Bacteria</taxon>
        <taxon>Pseudomonadati</taxon>
        <taxon>Pseudomonadota</taxon>
        <taxon>Alphaproteobacteria</taxon>
        <taxon>Hyphomicrobiales</taxon>
        <taxon>Rhizobiaceae</taxon>
        <taxon>Sinorhizobium/Ensifer group</taxon>
        <taxon>Ensifer</taxon>
    </lineage>
</organism>
<dbReference type="OrthoDB" id="1118920at2"/>
<dbReference type="InterPro" id="IPR040511">
    <property type="entry name" value="AGS_C"/>
</dbReference>
<gene>
    <name evidence="3" type="ORF">AC244_02095</name>
</gene>
<dbReference type="GO" id="GO:0051607">
    <property type="term" value="P:defense response to virus"/>
    <property type="evidence" value="ECO:0007669"/>
    <property type="project" value="UniProtKB-KW"/>
</dbReference>
<dbReference type="PATRIC" id="fig|106592.7.peg.446"/>
<dbReference type="InterPro" id="IPR043519">
    <property type="entry name" value="NT_sf"/>
</dbReference>